<protein>
    <submittedName>
        <fullName evidence="2">Uncharacterized protein</fullName>
    </submittedName>
</protein>
<reference evidence="2 3" key="1">
    <citation type="journal article" date="2020" name="BMC Genomics">
        <title>Intraspecific diversification of the crop wild relative Brassica cretica Lam. using demographic model selection.</title>
        <authorList>
            <person name="Kioukis A."/>
            <person name="Michalopoulou V.A."/>
            <person name="Briers L."/>
            <person name="Pirintsos S."/>
            <person name="Studholme D.J."/>
            <person name="Pavlidis P."/>
            <person name="Sarris P.F."/>
        </authorList>
    </citation>
    <scope>NUCLEOTIDE SEQUENCE [LARGE SCALE GENOMIC DNA]</scope>
    <source>
        <strain evidence="3">cv. PFS-1207/04</strain>
    </source>
</reference>
<dbReference type="EMBL" id="QGKV02000759">
    <property type="protein sequence ID" value="KAF3562256.1"/>
    <property type="molecule type" value="Genomic_DNA"/>
</dbReference>
<evidence type="ECO:0000313" key="2">
    <source>
        <dbReference type="EMBL" id="KAF3562256.1"/>
    </source>
</evidence>
<gene>
    <name evidence="2" type="ORF">DY000_02015085</name>
</gene>
<comment type="caution">
    <text evidence="2">The sequence shown here is derived from an EMBL/GenBank/DDBJ whole genome shotgun (WGS) entry which is preliminary data.</text>
</comment>
<accession>A0ABQ7CQE0</accession>
<feature type="compositionally biased region" description="Acidic residues" evidence="1">
    <location>
        <begin position="54"/>
        <end position="85"/>
    </location>
</feature>
<evidence type="ECO:0000256" key="1">
    <source>
        <dbReference type="SAM" id="MobiDB-lite"/>
    </source>
</evidence>
<name>A0ABQ7CQE0_BRACR</name>
<feature type="region of interest" description="Disordered" evidence="1">
    <location>
        <begin position="44"/>
        <end position="92"/>
    </location>
</feature>
<organism evidence="2 3">
    <name type="scientific">Brassica cretica</name>
    <name type="common">Mustard</name>
    <dbReference type="NCBI Taxonomy" id="69181"/>
    <lineage>
        <taxon>Eukaryota</taxon>
        <taxon>Viridiplantae</taxon>
        <taxon>Streptophyta</taxon>
        <taxon>Embryophyta</taxon>
        <taxon>Tracheophyta</taxon>
        <taxon>Spermatophyta</taxon>
        <taxon>Magnoliopsida</taxon>
        <taxon>eudicotyledons</taxon>
        <taxon>Gunneridae</taxon>
        <taxon>Pentapetalae</taxon>
        <taxon>rosids</taxon>
        <taxon>malvids</taxon>
        <taxon>Brassicales</taxon>
        <taxon>Brassicaceae</taxon>
        <taxon>Brassiceae</taxon>
        <taxon>Brassica</taxon>
    </lineage>
</organism>
<keyword evidence="3" id="KW-1185">Reference proteome</keyword>
<feature type="region of interest" description="Disordered" evidence="1">
    <location>
        <begin position="1"/>
        <end position="22"/>
    </location>
</feature>
<dbReference type="Proteomes" id="UP000266723">
    <property type="component" value="Unassembled WGS sequence"/>
</dbReference>
<proteinExistence type="predicted"/>
<sequence>MDVSDAFNNNHSNTDTDNAGDKNLSEACWRHNKCIELNSYKKKKTRLARLQSDSGDDCDRDDDDGMSDAGDDDKLDDRTGEDDEGRDDRCQR</sequence>
<evidence type="ECO:0000313" key="3">
    <source>
        <dbReference type="Proteomes" id="UP000266723"/>
    </source>
</evidence>
<feature type="compositionally biased region" description="Polar residues" evidence="1">
    <location>
        <begin position="1"/>
        <end position="17"/>
    </location>
</feature>